<dbReference type="Gene3D" id="1.10.150.240">
    <property type="entry name" value="Putative phosphatase, domain 2"/>
    <property type="match status" value="1"/>
</dbReference>
<proteinExistence type="predicted"/>
<dbReference type="EMBL" id="SOBT01000012">
    <property type="protein sequence ID" value="TDU24404.1"/>
    <property type="molecule type" value="Genomic_DNA"/>
</dbReference>
<dbReference type="InterPro" id="IPR023214">
    <property type="entry name" value="HAD_sf"/>
</dbReference>
<gene>
    <name evidence="1" type="ORF">DFR24_4672</name>
</gene>
<dbReference type="OrthoDB" id="9792518at2"/>
<evidence type="ECO:0000313" key="2">
    <source>
        <dbReference type="Proteomes" id="UP000295341"/>
    </source>
</evidence>
<name>A0A4R7NTI3_9GAMM</name>
<sequence length="247" mass="26661">MPKPLPDDVSAGPIVIFNLESLLVDTVAGVRRALDSVARLRGHSGFPKLSQEDLRSRSLGDLIGNMTCGTDATLAAEFVEHYWRVYEQQARYQAPLLPGAKGLIGLLPNLASELHYLSTAGPEVATRLAHVHGLQQTLTSVYTPPTAVCSRARGVLLEQFFRTQDVAPSNCVVVSDCVTELYAAQRLGVAALALGYGHSPLQALESVAGVIGVAHSPRDVAVWLSAQSMARRCLRAMTRRPSTHYLH</sequence>
<keyword evidence="2" id="KW-1185">Reference proteome</keyword>
<reference evidence="1 2" key="1">
    <citation type="submission" date="2019-03" db="EMBL/GenBank/DDBJ databases">
        <title>Genomic Encyclopedia of Type Strains, Phase IV (KMG-IV): sequencing the most valuable type-strain genomes for metagenomic binning, comparative biology and taxonomic classification.</title>
        <authorList>
            <person name="Goeker M."/>
        </authorList>
    </citation>
    <scope>NUCLEOTIDE SEQUENCE [LARGE SCALE GENOMIC DNA]</scope>
    <source>
        <strain evidence="1 2">DSM 26377</strain>
    </source>
</reference>
<dbReference type="Proteomes" id="UP000295341">
    <property type="component" value="Unassembled WGS sequence"/>
</dbReference>
<comment type="caution">
    <text evidence="1">The sequence shown here is derived from an EMBL/GenBank/DDBJ whole genome shotgun (WGS) entry which is preliminary data.</text>
</comment>
<dbReference type="SUPFAM" id="SSF56784">
    <property type="entry name" value="HAD-like"/>
    <property type="match status" value="1"/>
</dbReference>
<dbReference type="RefSeq" id="WP_133883814.1">
    <property type="nucleotide sequence ID" value="NZ_MWIN01000025.1"/>
</dbReference>
<dbReference type="GO" id="GO:0016787">
    <property type="term" value="F:hydrolase activity"/>
    <property type="evidence" value="ECO:0007669"/>
    <property type="project" value="UniProtKB-KW"/>
</dbReference>
<dbReference type="Gene3D" id="3.40.50.1000">
    <property type="entry name" value="HAD superfamily/HAD-like"/>
    <property type="match status" value="1"/>
</dbReference>
<protein>
    <submittedName>
        <fullName evidence="1">Phosphoglycolate phosphatase-like HAD superfamily hydrolase</fullName>
    </submittedName>
</protein>
<evidence type="ECO:0000313" key="1">
    <source>
        <dbReference type="EMBL" id="TDU24404.1"/>
    </source>
</evidence>
<dbReference type="AlphaFoldDB" id="A0A4R7NTI3"/>
<keyword evidence="1" id="KW-0378">Hydrolase</keyword>
<accession>A0A4R7NTI3</accession>
<dbReference type="InterPro" id="IPR036412">
    <property type="entry name" value="HAD-like_sf"/>
</dbReference>
<dbReference type="InterPro" id="IPR023198">
    <property type="entry name" value="PGP-like_dom2"/>
</dbReference>
<organism evidence="1 2">
    <name type="scientific">Panacagrimonas perspica</name>
    <dbReference type="NCBI Taxonomy" id="381431"/>
    <lineage>
        <taxon>Bacteria</taxon>
        <taxon>Pseudomonadati</taxon>
        <taxon>Pseudomonadota</taxon>
        <taxon>Gammaproteobacteria</taxon>
        <taxon>Nevskiales</taxon>
        <taxon>Nevskiaceae</taxon>
        <taxon>Panacagrimonas</taxon>
    </lineage>
</organism>